<comment type="caution">
    <text evidence="3">The sequence shown here is derived from an EMBL/GenBank/DDBJ whole genome shotgun (WGS) entry which is preliminary data.</text>
</comment>
<proteinExistence type="predicted"/>
<dbReference type="AlphaFoldDB" id="A0A840YD29"/>
<keyword evidence="4" id="KW-1185">Reference proteome</keyword>
<evidence type="ECO:0000256" key="1">
    <source>
        <dbReference type="SAM" id="MobiDB-lite"/>
    </source>
</evidence>
<evidence type="ECO:0000313" key="3">
    <source>
        <dbReference type="EMBL" id="MBB5710195.1"/>
    </source>
</evidence>
<protein>
    <recommendedName>
        <fullName evidence="5">DUF4267 domain-containing protein</fullName>
    </recommendedName>
</protein>
<feature type="region of interest" description="Disordered" evidence="1">
    <location>
        <begin position="132"/>
        <end position="156"/>
    </location>
</feature>
<reference evidence="3 4" key="1">
    <citation type="submission" date="2020-08" db="EMBL/GenBank/DDBJ databases">
        <title>Genomic Encyclopedia of Type Strains, Phase IV (KMG-IV): sequencing the most valuable type-strain genomes for metagenomic binning, comparative biology and taxonomic classification.</title>
        <authorList>
            <person name="Goeker M."/>
        </authorList>
    </citation>
    <scope>NUCLEOTIDE SEQUENCE [LARGE SCALE GENOMIC DNA]</scope>
    <source>
        <strain evidence="3 4">DSM 26736</strain>
    </source>
</reference>
<name>A0A840YD29_9SPHN</name>
<evidence type="ECO:0008006" key="5">
    <source>
        <dbReference type="Google" id="ProtNLM"/>
    </source>
</evidence>
<dbReference type="EMBL" id="JACIJF010000003">
    <property type="protein sequence ID" value="MBB5710195.1"/>
    <property type="molecule type" value="Genomic_DNA"/>
</dbReference>
<dbReference type="Proteomes" id="UP000527143">
    <property type="component" value="Unassembled WGS sequence"/>
</dbReference>
<accession>A0A840YD29</accession>
<keyword evidence="2" id="KW-0472">Membrane</keyword>
<keyword evidence="2" id="KW-1133">Transmembrane helix</keyword>
<keyword evidence="2" id="KW-0812">Transmembrane</keyword>
<sequence length="156" mass="15817">MRADYKQLSKGLGWFSLALGAAELLAPRKITQALDAQGHETLVKAFGAREIAAGLAILGAPAHAERVGSRVAGDALDLGALALAARNSPRNPWVWGAIGFVVGATIADVLVARGLKQVPDAEETAGAELALPRAGSGRATSAEPAHTARGVAPVVG</sequence>
<dbReference type="RefSeq" id="WP_184085904.1">
    <property type="nucleotide sequence ID" value="NZ_JACIJF010000003.1"/>
</dbReference>
<evidence type="ECO:0000256" key="2">
    <source>
        <dbReference type="SAM" id="Phobius"/>
    </source>
</evidence>
<gene>
    <name evidence="3" type="ORF">FHT02_001423</name>
</gene>
<evidence type="ECO:0000313" key="4">
    <source>
        <dbReference type="Proteomes" id="UP000527143"/>
    </source>
</evidence>
<feature type="transmembrane region" description="Helical" evidence="2">
    <location>
        <begin position="93"/>
        <end position="111"/>
    </location>
</feature>
<organism evidence="3 4">
    <name type="scientific">Sphingomonas xinjiangensis</name>
    <dbReference type="NCBI Taxonomy" id="643568"/>
    <lineage>
        <taxon>Bacteria</taxon>
        <taxon>Pseudomonadati</taxon>
        <taxon>Pseudomonadota</taxon>
        <taxon>Alphaproteobacteria</taxon>
        <taxon>Sphingomonadales</taxon>
        <taxon>Sphingomonadaceae</taxon>
        <taxon>Sphingomonas</taxon>
    </lineage>
</organism>